<evidence type="ECO:0000256" key="3">
    <source>
        <dbReference type="ARBA" id="ARBA00022448"/>
    </source>
</evidence>
<keyword evidence="5 12" id="KW-0812">Transmembrane</keyword>
<keyword evidence="7" id="KW-0915">Sodium</keyword>
<evidence type="ECO:0000256" key="6">
    <source>
        <dbReference type="ARBA" id="ARBA00022989"/>
    </source>
</evidence>
<dbReference type="PROSITE" id="PS50283">
    <property type="entry name" value="NA_SOLUT_SYMP_3"/>
    <property type="match status" value="1"/>
</dbReference>
<dbReference type="PANTHER" id="PTHR42985:SF47">
    <property type="entry name" value="INTEGRAL MEMBRANE TRANSPORT PROTEIN"/>
    <property type="match status" value="1"/>
</dbReference>
<keyword evidence="6 12" id="KW-1133">Transmembrane helix</keyword>
<feature type="transmembrane region" description="Helical" evidence="12">
    <location>
        <begin position="152"/>
        <end position="170"/>
    </location>
</feature>
<dbReference type="Pfam" id="PF00474">
    <property type="entry name" value="SSF"/>
    <property type="match status" value="1"/>
</dbReference>
<evidence type="ECO:0000256" key="10">
    <source>
        <dbReference type="ARBA" id="ARBA00023201"/>
    </source>
</evidence>
<reference evidence="13 14" key="1">
    <citation type="submission" date="2016-10" db="EMBL/GenBank/DDBJ databases">
        <authorList>
            <person name="de Groot N.N."/>
        </authorList>
    </citation>
    <scope>NUCLEOTIDE SEQUENCE [LARGE SCALE GENOMIC DNA]</scope>
    <source>
        <strain evidence="13 14">DSM 21039</strain>
    </source>
</reference>
<dbReference type="RefSeq" id="WP_089917726.1">
    <property type="nucleotide sequence ID" value="NZ_FOBB01000006.1"/>
</dbReference>
<feature type="transmembrane region" description="Helical" evidence="12">
    <location>
        <begin position="271"/>
        <end position="296"/>
    </location>
</feature>
<evidence type="ECO:0000313" key="14">
    <source>
        <dbReference type="Proteomes" id="UP000198984"/>
    </source>
</evidence>
<organism evidence="13 14">
    <name type="scientific">Chitinophaga rupis</name>
    <dbReference type="NCBI Taxonomy" id="573321"/>
    <lineage>
        <taxon>Bacteria</taxon>
        <taxon>Pseudomonadati</taxon>
        <taxon>Bacteroidota</taxon>
        <taxon>Chitinophagia</taxon>
        <taxon>Chitinophagales</taxon>
        <taxon>Chitinophagaceae</taxon>
        <taxon>Chitinophaga</taxon>
    </lineage>
</organism>
<dbReference type="GO" id="GO:0015293">
    <property type="term" value="F:symporter activity"/>
    <property type="evidence" value="ECO:0007669"/>
    <property type="project" value="TreeGrafter"/>
</dbReference>
<dbReference type="InterPro" id="IPR051163">
    <property type="entry name" value="Sodium:Solute_Symporter_SSF"/>
</dbReference>
<feature type="transmembrane region" description="Helical" evidence="12">
    <location>
        <begin position="232"/>
        <end position="250"/>
    </location>
</feature>
<dbReference type="OrthoDB" id="891563at2"/>
<keyword evidence="10" id="KW-0739">Sodium transport</keyword>
<dbReference type="InterPro" id="IPR001734">
    <property type="entry name" value="Na/solute_symporter"/>
</dbReference>
<dbReference type="Gene3D" id="1.20.1730.10">
    <property type="entry name" value="Sodium/glucose cotransporter"/>
    <property type="match status" value="1"/>
</dbReference>
<feature type="transmembrane region" description="Helical" evidence="12">
    <location>
        <begin position="182"/>
        <end position="200"/>
    </location>
</feature>
<feature type="transmembrane region" description="Helical" evidence="12">
    <location>
        <begin position="6"/>
        <end position="23"/>
    </location>
</feature>
<feature type="transmembrane region" description="Helical" evidence="12">
    <location>
        <begin position="373"/>
        <end position="391"/>
    </location>
</feature>
<protein>
    <submittedName>
        <fullName evidence="13">Transporter, SSS family</fullName>
    </submittedName>
</protein>
<keyword evidence="4" id="KW-1003">Cell membrane</keyword>
<feature type="transmembrane region" description="Helical" evidence="12">
    <location>
        <begin position="119"/>
        <end position="146"/>
    </location>
</feature>
<name>A0A1H8BJE7_9BACT</name>
<dbReference type="InterPro" id="IPR038377">
    <property type="entry name" value="Na/Glc_symporter_sf"/>
</dbReference>
<evidence type="ECO:0000256" key="8">
    <source>
        <dbReference type="ARBA" id="ARBA00023065"/>
    </source>
</evidence>
<evidence type="ECO:0000256" key="12">
    <source>
        <dbReference type="SAM" id="Phobius"/>
    </source>
</evidence>
<evidence type="ECO:0000256" key="5">
    <source>
        <dbReference type="ARBA" id="ARBA00022692"/>
    </source>
</evidence>
<sequence>MSATLLFSLVIAYFLVLLAVAWVTSRNSNNDSFFIGNRNSNWMLVAFGMIGTSLSGVTFVSVPGTVGGSGFAYMQVVIGYFIGYFIVAFILLPLYYRLHLTSIYLYLEQRFGLVAYKTGALFFIISRTLGATARLYLVINVLQLFILDNLHVPFWVTTFVILLMILLYTFEGGVKTIVFTDTLQTTFMLLGLVVCIVYITRSLGFSFGETMSALNAKGFTRIFNPDVNSGGFWLKQILGGAFITVGMTGLDQEMMQKNISVKNLGDSQKNMVSFSIVLVLVNFLFLLLGGLLYLFAESKQIGIKGDDLFPTVALSYLPPVISFVFIIGLISALFPSADGALTALTSSFCIDLLGLKKREDLDEKGKTKTRRSVHLTFTVVFFLCVMIFKWIDNKSIIDIILKIAGYTYGPLLGLFAFGIFSKKVVRQGYAVLIVCVAAPVICYILSDNAARWFNGFQIGIELLILNALITILGLSIISSEPPKKERKKRLPQN</sequence>
<dbReference type="STRING" id="573321.SAMN04488505_106260"/>
<comment type="subcellular location">
    <subcellularLocation>
        <location evidence="1">Cell membrane</location>
        <topology evidence="1">Multi-pass membrane protein</topology>
    </subcellularLocation>
</comment>
<evidence type="ECO:0000256" key="9">
    <source>
        <dbReference type="ARBA" id="ARBA00023136"/>
    </source>
</evidence>
<feature type="transmembrane region" description="Helical" evidence="12">
    <location>
        <begin position="403"/>
        <end position="421"/>
    </location>
</feature>
<dbReference type="Proteomes" id="UP000198984">
    <property type="component" value="Unassembled WGS sequence"/>
</dbReference>
<evidence type="ECO:0000256" key="11">
    <source>
        <dbReference type="RuleBase" id="RU362091"/>
    </source>
</evidence>
<evidence type="ECO:0000256" key="7">
    <source>
        <dbReference type="ARBA" id="ARBA00023053"/>
    </source>
</evidence>
<dbReference type="CDD" id="cd10326">
    <property type="entry name" value="SLC5sbd_NIS-like"/>
    <property type="match status" value="1"/>
</dbReference>
<keyword evidence="3" id="KW-0813">Transport</keyword>
<comment type="similarity">
    <text evidence="2 11">Belongs to the sodium:solute symporter (SSF) (TC 2.A.21) family.</text>
</comment>
<feature type="transmembrane region" description="Helical" evidence="12">
    <location>
        <begin position="458"/>
        <end position="479"/>
    </location>
</feature>
<evidence type="ECO:0000313" key="13">
    <source>
        <dbReference type="EMBL" id="SEM82913.1"/>
    </source>
</evidence>
<dbReference type="GO" id="GO:0005886">
    <property type="term" value="C:plasma membrane"/>
    <property type="evidence" value="ECO:0007669"/>
    <property type="project" value="UniProtKB-SubCell"/>
</dbReference>
<keyword evidence="14" id="KW-1185">Reference proteome</keyword>
<gene>
    <name evidence="13" type="ORF">SAMN04488505_106260</name>
</gene>
<evidence type="ECO:0000256" key="4">
    <source>
        <dbReference type="ARBA" id="ARBA00022475"/>
    </source>
</evidence>
<evidence type="ECO:0000256" key="1">
    <source>
        <dbReference type="ARBA" id="ARBA00004651"/>
    </source>
</evidence>
<dbReference type="PANTHER" id="PTHR42985">
    <property type="entry name" value="SODIUM-COUPLED MONOCARBOXYLATE TRANSPORTER"/>
    <property type="match status" value="1"/>
</dbReference>
<feature type="transmembrane region" description="Helical" evidence="12">
    <location>
        <begin position="316"/>
        <end position="334"/>
    </location>
</feature>
<dbReference type="GO" id="GO:0006814">
    <property type="term" value="P:sodium ion transport"/>
    <property type="evidence" value="ECO:0007669"/>
    <property type="project" value="UniProtKB-KW"/>
</dbReference>
<proteinExistence type="inferred from homology"/>
<feature type="transmembrane region" description="Helical" evidence="12">
    <location>
        <begin position="44"/>
        <end position="66"/>
    </location>
</feature>
<accession>A0A1H8BJE7</accession>
<feature type="transmembrane region" description="Helical" evidence="12">
    <location>
        <begin position="72"/>
        <end position="98"/>
    </location>
</feature>
<feature type="transmembrane region" description="Helical" evidence="12">
    <location>
        <begin position="428"/>
        <end position="446"/>
    </location>
</feature>
<keyword evidence="8" id="KW-0406">Ion transport</keyword>
<keyword evidence="9 12" id="KW-0472">Membrane</keyword>
<dbReference type="EMBL" id="FOBB01000006">
    <property type="protein sequence ID" value="SEM82913.1"/>
    <property type="molecule type" value="Genomic_DNA"/>
</dbReference>
<evidence type="ECO:0000256" key="2">
    <source>
        <dbReference type="ARBA" id="ARBA00006434"/>
    </source>
</evidence>
<dbReference type="AlphaFoldDB" id="A0A1H8BJE7"/>